<reference evidence="3 4" key="1">
    <citation type="submission" date="2015-09" db="EMBL/GenBank/DDBJ databases">
        <title>Genome of Desulfovibrio dechloracetivorans BerOc1, a mercury methylating strain isolated from highly hydrocarbons and metals contaminated coastal sediments.</title>
        <authorList>
            <person name="Goni Urriza M."/>
            <person name="Gassie C."/>
            <person name="Bouchez O."/>
            <person name="Klopp C."/>
            <person name="Ranchou-Peyruse A."/>
            <person name="Remy G."/>
        </authorList>
    </citation>
    <scope>NUCLEOTIDE SEQUENCE [LARGE SCALE GENOMIC DNA]</scope>
    <source>
        <strain evidence="3 4">BerOc1</strain>
    </source>
</reference>
<keyword evidence="1" id="KW-0808">Transferase</keyword>
<dbReference type="SMART" id="SM00852">
    <property type="entry name" value="MoCF_biosynth"/>
    <property type="match status" value="1"/>
</dbReference>
<comment type="similarity">
    <text evidence="1">Belongs to the MoeA family.</text>
</comment>
<dbReference type="SUPFAM" id="SSF53218">
    <property type="entry name" value="Molybdenum cofactor biosynthesis proteins"/>
    <property type="match status" value="1"/>
</dbReference>
<dbReference type="InterPro" id="IPR036425">
    <property type="entry name" value="MoaB/Mog-like_dom_sf"/>
</dbReference>
<dbReference type="EMBL" id="LKAQ01000004">
    <property type="protein sequence ID" value="OIQ50870.1"/>
    <property type="molecule type" value="Genomic_DNA"/>
</dbReference>
<evidence type="ECO:0000313" key="4">
    <source>
        <dbReference type="Proteomes" id="UP000181901"/>
    </source>
</evidence>
<dbReference type="CDD" id="cd03522">
    <property type="entry name" value="MoeA_like"/>
    <property type="match status" value="1"/>
</dbReference>
<comment type="cofactor">
    <cofactor evidence="1">
        <name>Mg(2+)</name>
        <dbReference type="ChEBI" id="CHEBI:18420"/>
    </cofactor>
</comment>
<dbReference type="Gene3D" id="3.40.980.10">
    <property type="entry name" value="MoaB/Mog-like domain"/>
    <property type="match status" value="1"/>
</dbReference>
<dbReference type="Pfam" id="PF00994">
    <property type="entry name" value="MoCF_biosynth"/>
    <property type="match status" value="1"/>
</dbReference>
<keyword evidence="1" id="KW-0479">Metal-binding</keyword>
<proteinExistence type="inferred from homology"/>
<keyword evidence="4" id="KW-1185">Reference proteome</keyword>
<dbReference type="GO" id="GO:0061599">
    <property type="term" value="F:molybdopterin molybdotransferase activity"/>
    <property type="evidence" value="ECO:0007669"/>
    <property type="project" value="UniProtKB-UniRule"/>
</dbReference>
<dbReference type="PANTHER" id="PTHR10192:SF28">
    <property type="entry name" value="MOLYBDOPTERIN MOLYBDENUMTRANSFERASE"/>
    <property type="match status" value="1"/>
</dbReference>
<sequence length="340" mass="36461">MKVVPVESAVGMVLCHDMTRIVPDEYKGPAFRKGHVVTEKDIPVLLRIGKEHIYVLDMPPGKIHEDEAAVRIAKAAAGPGLTLSPVSEGRVNMKADPGLLDINVEALYEINSIEEVVLSTMHTGMTFTAPRDVAGTRVVPLVVDESKIEQVEAICAANYPVIQVRPLQPMSVGIVTTGSEIFHGRIKDKFGPVLNKKFGLLGSKSMGQTFVGDEVEATRDAILQFVVDGADMVMVTGGMSVDPDDQTPAGIRATGADVVTYGSPTFPGAMFLLAYLGDVPILGLPGCVMYYRASIFDLVVPRLLAGERLNRSDIISMGHGGFCAGCDTCRYPLCSFGKHD</sequence>
<comment type="catalytic activity">
    <reaction evidence="1">
        <text>adenylyl-molybdopterin + molybdate = Mo-molybdopterin + AMP + H(+)</text>
        <dbReference type="Rhea" id="RHEA:35047"/>
        <dbReference type="ChEBI" id="CHEBI:15378"/>
        <dbReference type="ChEBI" id="CHEBI:36264"/>
        <dbReference type="ChEBI" id="CHEBI:62727"/>
        <dbReference type="ChEBI" id="CHEBI:71302"/>
        <dbReference type="ChEBI" id="CHEBI:456215"/>
    </reaction>
</comment>
<dbReference type="InterPro" id="IPR038987">
    <property type="entry name" value="MoeA-like"/>
</dbReference>
<dbReference type="RefSeq" id="WP_071546270.1">
    <property type="nucleotide sequence ID" value="NZ_LKAQ01000004.1"/>
</dbReference>
<dbReference type="Proteomes" id="UP000181901">
    <property type="component" value="Unassembled WGS sequence"/>
</dbReference>
<dbReference type="GO" id="GO:0006777">
    <property type="term" value="P:Mo-molybdopterin cofactor biosynthetic process"/>
    <property type="evidence" value="ECO:0007669"/>
    <property type="project" value="UniProtKB-UniRule"/>
</dbReference>
<organism evidence="3 4">
    <name type="scientific">Pseudodesulfovibrio hydrargyri</name>
    <dbReference type="NCBI Taxonomy" id="2125990"/>
    <lineage>
        <taxon>Bacteria</taxon>
        <taxon>Pseudomonadati</taxon>
        <taxon>Thermodesulfobacteriota</taxon>
        <taxon>Desulfovibrionia</taxon>
        <taxon>Desulfovibrionales</taxon>
        <taxon>Desulfovibrionaceae</taxon>
    </lineage>
</organism>
<keyword evidence="1" id="KW-0460">Magnesium</keyword>
<evidence type="ECO:0000259" key="2">
    <source>
        <dbReference type="SMART" id="SM00852"/>
    </source>
</evidence>
<dbReference type="AlphaFoldDB" id="A0A1J5MWG4"/>
<dbReference type="InterPro" id="IPR001453">
    <property type="entry name" value="MoaB/Mog_dom"/>
</dbReference>
<gene>
    <name evidence="3" type="primary">cinA_2</name>
    <name evidence="3" type="ORF">BerOc1_02812</name>
</gene>
<name>A0A1J5MWG4_9BACT</name>
<comment type="function">
    <text evidence="1">Catalyzes the insertion of molybdate into adenylated molybdopterin with the concomitant release of AMP.</text>
</comment>
<accession>A0A1J5MWG4</accession>
<dbReference type="UniPathway" id="UPA00344"/>
<keyword evidence="1" id="KW-0500">Molybdenum</keyword>
<protein>
    <recommendedName>
        <fullName evidence="1">Molybdopterin molybdenumtransferase</fullName>
        <ecNumber evidence="1">2.10.1.1</ecNumber>
    </recommendedName>
</protein>
<evidence type="ECO:0000313" key="3">
    <source>
        <dbReference type="EMBL" id="OIQ50870.1"/>
    </source>
</evidence>
<evidence type="ECO:0000256" key="1">
    <source>
        <dbReference type="RuleBase" id="RU365090"/>
    </source>
</evidence>
<keyword evidence="1" id="KW-0501">Molybdenum cofactor biosynthesis</keyword>
<comment type="caution">
    <text evidence="3">The sequence shown here is derived from an EMBL/GenBank/DDBJ whole genome shotgun (WGS) entry which is preliminary data.</text>
</comment>
<dbReference type="PANTHER" id="PTHR10192">
    <property type="entry name" value="MOLYBDOPTERIN BIOSYNTHESIS PROTEIN"/>
    <property type="match status" value="1"/>
</dbReference>
<dbReference type="OrthoDB" id="9767940at2"/>
<feature type="domain" description="MoaB/Mog" evidence="2">
    <location>
        <begin position="173"/>
        <end position="305"/>
    </location>
</feature>
<comment type="pathway">
    <text evidence="1">Cofactor biosynthesis; molybdopterin biosynthesis.</text>
</comment>
<dbReference type="EC" id="2.10.1.1" evidence="1"/>
<dbReference type="GO" id="GO:0005829">
    <property type="term" value="C:cytosol"/>
    <property type="evidence" value="ECO:0007669"/>
    <property type="project" value="TreeGrafter"/>
</dbReference>
<dbReference type="GO" id="GO:0046872">
    <property type="term" value="F:metal ion binding"/>
    <property type="evidence" value="ECO:0007669"/>
    <property type="project" value="UniProtKB-UniRule"/>
</dbReference>